<dbReference type="EMBL" id="BAAABV010000015">
    <property type="protein sequence ID" value="GAA0291429.1"/>
    <property type="molecule type" value="Genomic_DNA"/>
</dbReference>
<name>A0ABN0VDV0_9ACTN</name>
<proteinExistence type="predicted"/>
<sequence>MGHPQTGQPRTPEPRHEQKIAELVHARWQPLIRARRRAAAEEGGVVVHRARAEPLPELFVLVRVFHRHLVAVTSGAIWKRGLRRGGESAGDSRAAMGDVSWTQAGRPPTTG</sequence>
<comment type="caution">
    <text evidence="2">The sequence shown here is derived from an EMBL/GenBank/DDBJ whole genome shotgun (WGS) entry which is preliminary data.</text>
</comment>
<evidence type="ECO:0000256" key="1">
    <source>
        <dbReference type="SAM" id="MobiDB-lite"/>
    </source>
</evidence>
<gene>
    <name evidence="2" type="ORF">GCM10010302_32500</name>
</gene>
<reference evidence="2 3" key="1">
    <citation type="journal article" date="2019" name="Int. J. Syst. Evol. Microbiol.">
        <title>The Global Catalogue of Microorganisms (GCM) 10K type strain sequencing project: providing services to taxonomists for standard genome sequencing and annotation.</title>
        <authorList>
            <consortium name="The Broad Institute Genomics Platform"/>
            <consortium name="The Broad Institute Genome Sequencing Center for Infectious Disease"/>
            <person name="Wu L."/>
            <person name="Ma J."/>
        </authorList>
    </citation>
    <scope>NUCLEOTIDE SEQUENCE [LARGE SCALE GENOMIC DNA]</scope>
    <source>
        <strain evidence="2 3">JCM 4505</strain>
    </source>
</reference>
<protein>
    <submittedName>
        <fullName evidence="2">Uncharacterized protein</fullName>
    </submittedName>
</protein>
<keyword evidence="3" id="KW-1185">Reference proteome</keyword>
<organism evidence="2 3">
    <name type="scientific">Streptomyces polychromogenes</name>
    <dbReference type="NCBI Taxonomy" id="67342"/>
    <lineage>
        <taxon>Bacteria</taxon>
        <taxon>Bacillati</taxon>
        <taxon>Actinomycetota</taxon>
        <taxon>Actinomycetes</taxon>
        <taxon>Kitasatosporales</taxon>
        <taxon>Streptomycetaceae</taxon>
        <taxon>Streptomyces</taxon>
    </lineage>
</organism>
<evidence type="ECO:0000313" key="3">
    <source>
        <dbReference type="Proteomes" id="UP001501867"/>
    </source>
</evidence>
<accession>A0ABN0VDV0</accession>
<evidence type="ECO:0000313" key="2">
    <source>
        <dbReference type="EMBL" id="GAA0291429.1"/>
    </source>
</evidence>
<feature type="region of interest" description="Disordered" evidence="1">
    <location>
        <begin position="83"/>
        <end position="111"/>
    </location>
</feature>
<dbReference type="Proteomes" id="UP001501867">
    <property type="component" value="Unassembled WGS sequence"/>
</dbReference>